<name>A0A7W8ZXE9_9MICO</name>
<accession>A0A7W8ZXE9</accession>
<evidence type="ECO:0000256" key="4">
    <source>
        <dbReference type="SAM" id="MobiDB-lite"/>
    </source>
</evidence>
<dbReference type="InterPro" id="IPR041931">
    <property type="entry name" value="DNA_pol3_alpha_thumb_dom"/>
</dbReference>
<evidence type="ECO:0000313" key="7">
    <source>
        <dbReference type="Proteomes" id="UP000561726"/>
    </source>
</evidence>
<gene>
    <name evidence="6" type="ORF">BJ997_002238</name>
</gene>
<keyword evidence="1" id="KW-0963">Cytoplasm</keyword>
<dbReference type="InterPro" id="IPR011708">
    <property type="entry name" value="DNA_pol3_alpha_NTPase_dom"/>
</dbReference>
<evidence type="ECO:0000256" key="3">
    <source>
        <dbReference type="ARBA" id="ARBA00023204"/>
    </source>
</evidence>
<dbReference type="Pfam" id="PF07733">
    <property type="entry name" value="DNA_pol3_alpha"/>
    <property type="match status" value="1"/>
</dbReference>
<sequence>MSMTNAYRGRGAVRDAGLALGMPEEQVAAIAKQMWRFNARDFRQAVEEKPELAELAAQVRESPQLDQLVHLTEKLDRLPRHISVHPCGVILSDASLLDRTPVQRSGMGLPISQFDKHDMDPMGLIKLDILGVRMHRPWPTPSKSTGNSTAKPSTTTESPSKTNPPTRCCAPRAPWASSSSNPPAKWN</sequence>
<feature type="region of interest" description="Disordered" evidence="4">
    <location>
        <begin position="136"/>
        <end position="187"/>
    </location>
</feature>
<feature type="domain" description="Bacterial DNA polymerase III alpha subunit NTPase" evidence="5">
    <location>
        <begin position="4"/>
        <end position="131"/>
    </location>
</feature>
<dbReference type="AlphaFoldDB" id="A0A7W8ZXE9"/>
<proteinExistence type="predicted"/>
<keyword evidence="3" id="KW-0234">DNA repair</keyword>
<evidence type="ECO:0000259" key="5">
    <source>
        <dbReference type="Pfam" id="PF07733"/>
    </source>
</evidence>
<keyword evidence="2" id="KW-0227">DNA damage</keyword>
<protein>
    <submittedName>
        <fullName evidence="6">DNA polymerase III alpha subunit</fullName>
    </submittedName>
</protein>
<feature type="compositionally biased region" description="Low complexity" evidence="4">
    <location>
        <begin position="148"/>
        <end position="187"/>
    </location>
</feature>
<dbReference type="GO" id="GO:0006260">
    <property type="term" value="P:DNA replication"/>
    <property type="evidence" value="ECO:0007669"/>
    <property type="project" value="InterPro"/>
</dbReference>
<evidence type="ECO:0000256" key="2">
    <source>
        <dbReference type="ARBA" id="ARBA00022763"/>
    </source>
</evidence>
<dbReference type="Gene3D" id="1.10.10.1600">
    <property type="entry name" value="Bacterial DNA polymerase III alpha subunit, thumb domain"/>
    <property type="match status" value="1"/>
</dbReference>
<reference evidence="6 7" key="1">
    <citation type="submission" date="2020-08" db="EMBL/GenBank/DDBJ databases">
        <title>Sequencing the genomes of 1000 actinobacteria strains.</title>
        <authorList>
            <person name="Klenk H.-P."/>
        </authorList>
    </citation>
    <scope>NUCLEOTIDE SEQUENCE [LARGE SCALE GENOMIC DNA]</scope>
    <source>
        <strain evidence="6 7">DSM 21065</strain>
    </source>
</reference>
<dbReference type="GO" id="GO:0008408">
    <property type="term" value="F:3'-5' exonuclease activity"/>
    <property type="evidence" value="ECO:0007669"/>
    <property type="project" value="InterPro"/>
</dbReference>
<dbReference type="GO" id="GO:0006281">
    <property type="term" value="P:DNA repair"/>
    <property type="evidence" value="ECO:0007669"/>
    <property type="project" value="UniProtKB-KW"/>
</dbReference>
<dbReference type="PANTHER" id="PTHR32294">
    <property type="entry name" value="DNA POLYMERASE III SUBUNIT ALPHA"/>
    <property type="match status" value="1"/>
</dbReference>
<comment type="caution">
    <text evidence="6">The sequence shown here is derived from an EMBL/GenBank/DDBJ whole genome shotgun (WGS) entry which is preliminary data.</text>
</comment>
<dbReference type="InterPro" id="IPR004805">
    <property type="entry name" value="DnaE2/DnaE/PolC"/>
</dbReference>
<dbReference type="EMBL" id="JACHBQ010000001">
    <property type="protein sequence ID" value="MBB5641690.1"/>
    <property type="molecule type" value="Genomic_DNA"/>
</dbReference>
<organism evidence="6 7">
    <name type="scientific">Cryobacterium roopkundense</name>
    <dbReference type="NCBI Taxonomy" id="1001240"/>
    <lineage>
        <taxon>Bacteria</taxon>
        <taxon>Bacillati</taxon>
        <taxon>Actinomycetota</taxon>
        <taxon>Actinomycetes</taxon>
        <taxon>Micrococcales</taxon>
        <taxon>Microbacteriaceae</taxon>
        <taxon>Cryobacterium</taxon>
    </lineage>
</organism>
<evidence type="ECO:0000313" key="6">
    <source>
        <dbReference type="EMBL" id="MBB5641690.1"/>
    </source>
</evidence>
<dbReference type="PANTHER" id="PTHR32294:SF4">
    <property type="entry name" value="ERROR-PRONE DNA POLYMERASE"/>
    <property type="match status" value="1"/>
</dbReference>
<dbReference type="Proteomes" id="UP000561726">
    <property type="component" value="Unassembled WGS sequence"/>
</dbReference>
<evidence type="ECO:0000256" key="1">
    <source>
        <dbReference type="ARBA" id="ARBA00022490"/>
    </source>
</evidence>